<protein>
    <recommendedName>
        <fullName evidence="3">Tetratricopeptide repeat protein</fullName>
    </recommendedName>
</protein>
<dbReference type="EMBL" id="BAAAZC010000024">
    <property type="protein sequence ID" value="GAA3978897.1"/>
    <property type="molecule type" value="Genomic_DNA"/>
</dbReference>
<comment type="caution">
    <text evidence="1">The sequence shown here is derived from an EMBL/GenBank/DDBJ whole genome shotgun (WGS) entry which is preliminary data.</text>
</comment>
<evidence type="ECO:0008006" key="3">
    <source>
        <dbReference type="Google" id="ProtNLM"/>
    </source>
</evidence>
<evidence type="ECO:0000313" key="2">
    <source>
        <dbReference type="Proteomes" id="UP001500742"/>
    </source>
</evidence>
<accession>A0ABP7Q9T7</accession>
<keyword evidence="2" id="KW-1185">Reference proteome</keyword>
<name>A0ABP7Q9T7_9SPHI</name>
<organism evidence="1 2">
    <name type="scientific">Mucilaginibacter dorajii</name>
    <dbReference type="NCBI Taxonomy" id="692994"/>
    <lineage>
        <taxon>Bacteria</taxon>
        <taxon>Pseudomonadati</taxon>
        <taxon>Bacteroidota</taxon>
        <taxon>Sphingobacteriia</taxon>
        <taxon>Sphingobacteriales</taxon>
        <taxon>Sphingobacteriaceae</taxon>
        <taxon>Mucilaginibacter</taxon>
    </lineage>
</organism>
<dbReference type="Proteomes" id="UP001500742">
    <property type="component" value="Unassembled WGS sequence"/>
</dbReference>
<gene>
    <name evidence="1" type="ORF">GCM10022210_32410</name>
</gene>
<evidence type="ECO:0000313" key="1">
    <source>
        <dbReference type="EMBL" id="GAA3978897.1"/>
    </source>
</evidence>
<proteinExistence type="predicted"/>
<sequence length="504" mass="59405">MDSLSELVNLLNSADKIRFRQFLQRKNKREDVKNLALLDLIETDDIAGINKLYKPEKNKDAYHALRKRLQDNLLLFLSKKTFESSHAETYDALRLVVVGRFLLENEVFKVAFKCLDKAEKLAEHLEQFNLLNELLLLKLQYAHVPGAEDLDALTARFMQNQLHMQREAKLNMAYAFLRQELQAIHLQGKIVNLSNLAVTTIRKYKILAQDLMTYKSIYQILFIANEYAAIQQNYGLIERYIERTNQFMQGQVHKKQSYLFYHISILYFLANFHLRRMDFARSTSWLKQMMDLMETDSRYYTLFYLRYQLLLALNLFFTGFADDAIAILQQSLAKTNSRSKPEDIEDLRICLAMFLALCNDQRSLKQLTLLTRTDAWYEKQMGMLWTIRKNLMEILVYAQFANIDLAMSRLNSFRRRYKKYLLKTSEERVLLFLKLVEKYLQKPDAVFEAAYHNAVLNLLDQAENNDIFTLSFIAWLIARREKKTAYEVVLALVRGENQEVSVKN</sequence>
<dbReference type="RefSeq" id="WP_259096265.1">
    <property type="nucleotide sequence ID" value="NZ_BAAAZC010000024.1"/>
</dbReference>
<reference evidence="2" key="1">
    <citation type="journal article" date="2019" name="Int. J. Syst. Evol. Microbiol.">
        <title>The Global Catalogue of Microorganisms (GCM) 10K type strain sequencing project: providing services to taxonomists for standard genome sequencing and annotation.</title>
        <authorList>
            <consortium name="The Broad Institute Genomics Platform"/>
            <consortium name="The Broad Institute Genome Sequencing Center for Infectious Disease"/>
            <person name="Wu L."/>
            <person name="Ma J."/>
        </authorList>
    </citation>
    <scope>NUCLEOTIDE SEQUENCE [LARGE SCALE GENOMIC DNA]</scope>
    <source>
        <strain evidence="2">JCM 16601</strain>
    </source>
</reference>